<dbReference type="Pfam" id="PF01585">
    <property type="entry name" value="G-patch"/>
    <property type="match status" value="1"/>
</dbReference>
<dbReference type="VEuPathDB" id="PlasmoDB:PmUG01_12063000"/>
<evidence type="ECO:0000259" key="9">
    <source>
        <dbReference type="PROSITE" id="PS50102"/>
    </source>
</evidence>
<evidence type="ECO:0000256" key="2">
    <source>
        <dbReference type="ARBA" id="ARBA00022664"/>
    </source>
</evidence>
<keyword evidence="4" id="KW-0508">mRNA splicing</keyword>
<dbReference type="CDD" id="cd12374">
    <property type="entry name" value="RRM_UHM_SPF45_PUF60"/>
    <property type="match status" value="1"/>
</dbReference>
<evidence type="ECO:0000256" key="4">
    <source>
        <dbReference type="ARBA" id="ARBA00023187"/>
    </source>
</evidence>
<feature type="domain" description="RRM" evidence="9">
    <location>
        <begin position="516"/>
        <end position="600"/>
    </location>
</feature>
<accession>A0A1C3L1J5</accession>
<dbReference type="FunFam" id="3.30.70.330:FF:000382">
    <property type="entry name" value="G-patch domain-containing protein"/>
    <property type="match status" value="1"/>
</dbReference>
<feature type="coiled-coil region" evidence="7">
    <location>
        <begin position="242"/>
        <end position="274"/>
    </location>
</feature>
<dbReference type="PROSITE" id="PS50102">
    <property type="entry name" value="RRM"/>
    <property type="match status" value="1"/>
</dbReference>
<dbReference type="GO" id="GO:0071011">
    <property type="term" value="C:precatalytic spliceosome"/>
    <property type="evidence" value="ECO:0007669"/>
    <property type="project" value="TreeGrafter"/>
</dbReference>
<reference evidence="11 12" key="1">
    <citation type="submission" date="2016-06" db="EMBL/GenBank/DDBJ databases">
        <authorList>
            <consortium name="Pathogen Informatics"/>
        </authorList>
    </citation>
    <scope>NUCLEOTIDE SEQUENCE [LARGE SCALE GENOMIC DNA]</scope>
    <source>
        <strain evidence="11">PmlGA01</strain>
    </source>
</reference>
<protein>
    <submittedName>
        <fullName evidence="11">RNA-binding protein, putative</fullName>
    </submittedName>
</protein>
<dbReference type="InterPro" id="IPR012677">
    <property type="entry name" value="Nucleotide-bd_a/b_plait_sf"/>
</dbReference>
<feature type="region of interest" description="Disordered" evidence="8">
    <location>
        <begin position="148"/>
        <end position="178"/>
    </location>
</feature>
<feature type="region of interest" description="Disordered" evidence="8">
    <location>
        <begin position="1"/>
        <end position="34"/>
    </location>
</feature>
<feature type="compositionally biased region" description="Basic and acidic residues" evidence="8">
    <location>
        <begin position="431"/>
        <end position="442"/>
    </location>
</feature>
<dbReference type="InterPro" id="IPR000504">
    <property type="entry name" value="RRM_dom"/>
</dbReference>
<keyword evidence="3 6" id="KW-0694">RNA-binding</keyword>
<feature type="compositionally biased region" description="Basic and acidic residues" evidence="8">
    <location>
        <begin position="165"/>
        <end position="178"/>
    </location>
</feature>
<evidence type="ECO:0000256" key="5">
    <source>
        <dbReference type="ARBA" id="ARBA00023242"/>
    </source>
</evidence>
<dbReference type="SMART" id="SM00361">
    <property type="entry name" value="RRM_1"/>
    <property type="match status" value="1"/>
</dbReference>
<dbReference type="Proteomes" id="UP000219799">
    <property type="component" value="Chromosome 12"/>
</dbReference>
<dbReference type="InterPro" id="IPR040052">
    <property type="entry name" value="RBM17"/>
</dbReference>
<keyword evidence="7" id="KW-0175">Coiled coil</keyword>
<dbReference type="PROSITE" id="PS50174">
    <property type="entry name" value="G_PATCH"/>
    <property type="match status" value="1"/>
</dbReference>
<feature type="domain" description="G-patch" evidence="10">
    <location>
        <begin position="448"/>
        <end position="494"/>
    </location>
</feature>
<sequence>MDSLYGDLPPPVSSNSNSSNKLGKGENTNTSNEGKNTYIEINKFLITPAIVQKKIANIKNVNKEKNLQNSYDNNKDGGNKGFITKGSNYGDDEDAILTCGDKIISKDNSMKSNESIRSDTNIEIININKSIQNDLKKISYRLNKIQQSNKSEQIASSHNSHRGSRHDDNQEQSRKDRNEEMNKEYGKFNESNNKMDNLNDDGINNNSKNTYFENGLYEKYFITDANEDYYPNKPNDLNKIIKERKRKKLILLALQRKKLEEEQMEETTKEENNRTTIKEYDKMSKNANYGYADKNCYTTKDHLLNAEKNRKDYVNSTILSQEEEDEENNMQKEYKLKERKRKIIGEAYKTMEDENEQMNIIYTEKLTKKIPHNLYNTNNMEKMIDDSNDDYMNKGKEMVSRKAYGKTYGITYDYPNDKLVDQPNDQPNDQPIDKPFDRSNNEVDAPVKKDFATRMMEKMGWKKGEGLGKDKQGIKAPLILQKVDKRSGVIIQAPVILKKNNSNDSINSCDSKTISRIIQLTNLVTVDEVDDTLKEEIEEEASKFGNLLNSNIVIDKNLHDAFAVKIFCEYESSDQAQNALNTFKGRTFAGRRVEASFADEKEYTTNLKVD</sequence>
<evidence type="ECO:0000313" key="11">
    <source>
        <dbReference type="EMBL" id="SBT80397.1"/>
    </source>
</evidence>
<gene>
    <name evidence="11" type="primary">PmlGA01_120056300</name>
    <name evidence="11" type="ORF">PMLGA01_120056300</name>
</gene>
<proteinExistence type="predicted"/>
<dbReference type="SMART" id="SM00443">
    <property type="entry name" value="G_patch"/>
    <property type="match status" value="1"/>
</dbReference>
<evidence type="ECO:0000256" key="8">
    <source>
        <dbReference type="SAM" id="MobiDB-lite"/>
    </source>
</evidence>
<evidence type="ECO:0000256" key="3">
    <source>
        <dbReference type="ARBA" id="ARBA00022884"/>
    </source>
</evidence>
<keyword evidence="2" id="KW-0507">mRNA processing</keyword>
<evidence type="ECO:0000313" key="12">
    <source>
        <dbReference type="Proteomes" id="UP000219799"/>
    </source>
</evidence>
<dbReference type="PANTHER" id="PTHR13288:SF8">
    <property type="entry name" value="SPLICING FACTOR 45"/>
    <property type="match status" value="1"/>
</dbReference>
<dbReference type="EMBL" id="LT594500">
    <property type="protein sequence ID" value="SBT80397.1"/>
    <property type="molecule type" value="Genomic_DNA"/>
</dbReference>
<name>A0A1C3L1J5_PLAMA</name>
<dbReference type="PANTHER" id="PTHR13288">
    <property type="entry name" value="SPLICING FACTOR 45 SPF45"/>
    <property type="match status" value="1"/>
</dbReference>
<evidence type="ECO:0000256" key="1">
    <source>
        <dbReference type="ARBA" id="ARBA00004123"/>
    </source>
</evidence>
<keyword evidence="5" id="KW-0539">Nucleus</keyword>
<organism evidence="11 12">
    <name type="scientific">Plasmodium malariae</name>
    <dbReference type="NCBI Taxonomy" id="5858"/>
    <lineage>
        <taxon>Eukaryota</taxon>
        <taxon>Sar</taxon>
        <taxon>Alveolata</taxon>
        <taxon>Apicomplexa</taxon>
        <taxon>Aconoidasida</taxon>
        <taxon>Haemosporida</taxon>
        <taxon>Plasmodiidae</taxon>
        <taxon>Plasmodium</taxon>
        <taxon>Plasmodium (Plasmodium)</taxon>
    </lineage>
</organism>
<evidence type="ECO:0000256" key="7">
    <source>
        <dbReference type="SAM" id="Coils"/>
    </source>
</evidence>
<dbReference type="AlphaFoldDB" id="A0A1C3L1J5"/>
<dbReference type="GO" id="GO:0003723">
    <property type="term" value="F:RNA binding"/>
    <property type="evidence" value="ECO:0007669"/>
    <property type="project" value="UniProtKB-UniRule"/>
</dbReference>
<dbReference type="SUPFAM" id="SSF54928">
    <property type="entry name" value="RNA-binding domain, RBD"/>
    <property type="match status" value="1"/>
</dbReference>
<evidence type="ECO:0000259" key="10">
    <source>
        <dbReference type="PROSITE" id="PS50174"/>
    </source>
</evidence>
<dbReference type="InterPro" id="IPR035979">
    <property type="entry name" value="RBD_domain_sf"/>
</dbReference>
<feature type="compositionally biased region" description="Polar residues" evidence="8">
    <location>
        <begin position="148"/>
        <end position="158"/>
    </location>
</feature>
<comment type="subcellular location">
    <subcellularLocation>
        <location evidence="1">Nucleus</location>
    </subcellularLocation>
</comment>
<dbReference type="Pfam" id="PF00076">
    <property type="entry name" value="RRM_1"/>
    <property type="match status" value="1"/>
</dbReference>
<feature type="region of interest" description="Disordered" evidence="8">
    <location>
        <begin position="416"/>
        <end position="442"/>
    </location>
</feature>
<dbReference type="GO" id="GO:0045292">
    <property type="term" value="P:mRNA cis splicing, via spliceosome"/>
    <property type="evidence" value="ECO:0007669"/>
    <property type="project" value="InterPro"/>
</dbReference>
<dbReference type="InterPro" id="IPR000467">
    <property type="entry name" value="G_patch_dom"/>
</dbReference>
<evidence type="ECO:0000256" key="6">
    <source>
        <dbReference type="PROSITE-ProRule" id="PRU00176"/>
    </source>
</evidence>
<dbReference type="Gene3D" id="3.30.70.330">
    <property type="match status" value="1"/>
</dbReference>
<dbReference type="InterPro" id="IPR003954">
    <property type="entry name" value="RRM_euk-type"/>
</dbReference>